<dbReference type="NCBIfam" id="TIGR00229">
    <property type="entry name" value="sensory_box"/>
    <property type="match status" value="1"/>
</dbReference>
<dbReference type="RefSeq" id="WP_089412490.1">
    <property type="nucleotide sequence ID" value="NZ_FZQA01000004.1"/>
</dbReference>
<evidence type="ECO:0000259" key="1">
    <source>
        <dbReference type="PROSITE" id="PS50112"/>
    </source>
</evidence>
<feature type="domain" description="PAC" evidence="2">
    <location>
        <begin position="85"/>
        <end position="139"/>
    </location>
</feature>
<dbReference type="Pfam" id="PF13426">
    <property type="entry name" value="PAS_9"/>
    <property type="match status" value="1"/>
</dbReference>
<protein>
    <submittedName>
        <fullName evidence="4">PAS domain S-box-containing protein/diguanylate cyclase (GGDEF) domain-containing protein</fullName>
    </submittedName>
</protein>
<dbReference type="CDD" id="cd01949">
    <property type="entry name" value="GGDEF"/>
    <property type="match status" value="1"/>
</dbReference>
<dbReference type="PANTHER" id="PTHR46663">
    <property type="entry name" value="DIGUANYLATE CYCLASE DGCT-RELATED"/>
    <property type="match status" value="1"/>
</dbReference>
<dbReference type="SUPFAM" id="SSF55073">
    <property type="entry name" value="Nucleotide cyclase"/>
    <property type="match status" value="1"/>
</dbReference>
<dbReference type="InterPro" id="IPR043128">
    <property type="entry name" value="Rev_trsase/Diguanyl_cyclase"/>
</dbReference>
<evidence type="ECO:0000313" key="4">
    <source>
        <dbReference type="EMBL" id="SNT74114.1"/>
    </source>
</evidence>
<gene>
    <name evidence="4" type="ORF">SAMN06297382_2020</name>
</gene>
<dbReference type="InterPro" id="IPR029787">
    <property type="entry name" value="Nucleotide_cyclase"/>
</dbReference>
<dbReference type="FunFam" id="3.30.70.270:FF:000001">
    <property type="entry name" value="Diguanylate cyclase domain protein"/>
    <property type="match status" value="1"/>
</dbReference>
<accession>A0A239PUY3</accession>
<dbReference type="InterPro" id="IPR001610">
    <property type="entry name" value="PAC"/>
</dbReference>
<dbReference type="InterPro" id="IPR000700">
    <property type="entry name" value="PAS-assoc_C"/>
</dbReference>
<dbReference type="SMART" id="SM00267">
    <property type="entry name" value="GGDEF"/>
    <property type="match status" value="1"/>
</dbReference>
<dbReference type="InterPro" id="IPR052163">
    <property type="entry name" value="DGC-Regulatory_Protein"/>
</dbReference>
<dbReference type="EMBL" id="FZQA01000004">
    <property type="protein sequence ID" value="SNT74114.1"/>
    <property type="molecule type" value="Genomic_DNA"/>
</dbReference>
<dbReference type="InterPro" id="IPR035965">
    <property type="entry name" value="PAS-like_dom_sf"/>
</dbReference>
<organism evidence="4 5">
    <name type="scientific">Amphiplicatus metriothermophilus</name>
    <dbReference type="NCBI Taxonomy" id="1519374"/>
    <lineage>
        <taxon>Bacteria</taxon>
        <taxon>Pseudomonadati</taxon>
        <taxon>Pseudomonadota</taxon>
        <taxon>Alphaproteobacteria</taxon>
        <taxon>Parvularculales</taxon>
        <taxon>Parvularculaceae</taxon>
        <taxon>Amphiplicatus</taxon>
    </lineage>
</organism>
<reference evidence="4 5" key="1">
    <citation type="submission" date="2017-07" db="EMBL/GenBank/DDBJ databases">
        <authorList>
            <person name="Sun Z.S."/>
            <person name="Albrecht U."/>
            <person name="Echele G."/>
            <person name="Lee C.C."/>
        </authorList>
    </citation>
    <scope>NUCLEOTIDE SEQUENCE [LARGE SCALE GENOMIC DNA]</scope>
    <source>
        <strain evidence="4 5">CGMCC 1.12710</strain>
    </source>
</reference>
<evidence type="ECO:0000259" key="2">
    <source>
        <dbReference type="PROSITE" id="PS50113"/>
    </source>
</evidence>
<proteinExistence type="predicted"/>
<dbReference type="PROSITE" id="PS50112">
    <property type="entry name" value="PAS"/>
    <property type="match status" value="1"/>
</dbReference>
<dbReference type="CDD" id="cd00130">
    <property type="entry name" value="PAS"/>
    <property type="match status" value="1"/>
</dbReference>
<dbReference type="Gene3D" id="3.30.450.20">
    <property type="entry name" value="PAS domain"/>
    <property type="match status" value="1"/>
</dbReference>
<evidence type="ECO:0000313" key="5">
    <source>
        <dbReference type="Proteomes" id="UP000198346"/>
    </source>
</evidence>
<sequence length="306" mass="32839">MTGEATIPIEILAEMVESVNDAIIITSADGVDAPEPRILYVNPAFTAITGYSAAEAIGRSPRMLQGPGTDRDALDRIRTALSERRECREEILNYGKDGYAYWLDIHIVPIFDAHGALKYFAAIERDVTARRMRTEELERQARQDPLTGLANRAALREMLNALACAGAAGPQRNVLLLLDLDDFKQVNDVWGHAAGDALLQRCAALITACLGPDDFAARLGGDEFAVLCRGSCPARARALARRIIRAVKGLRTSGGARAGVGASAGAAEFASGEEMACILARADQALYEAKRAGKGAARLYARRRAA</sequence>
<name>A0A239PUY3_9PROT</name>
<dbReference type="GO" id="GO:0003824">
    <property type="term" value="F:catalytic activity"/>
    <property type="evidence" value="ECO:0007669"/>
    <property type="project" value="UniProtKB-ARBA"/>
</dbReference>
<dbReference type="PANTHER" id="PTHR46663:SF3">
    <property type="entry name" value="SLL0267 PROTEIN"/>
    <property type="match status" value="1"/>
</dbReference>
<dbReference type="Gene3D" id="3.30.70.270">
    <property type="match status" value="1"/>
</dbReference>
<dbReference type="AlphaFoldDB" id="A0A239PUY3"/>
<dbReference type="InterPro" id="IPR000160">
    <property type="entry name" value="GGDEF_dom"/>
</dbReference>
<keyword evidence="5" id="KW-1185">Reference proteome</keyword>
<dbReference type="SUPFAM" id="SSF55785">
    <property type="entry name" value="PYP-like sensor domain (PAS domain)"/>
    <property type="match status" value="1"/>
</dbReference>
<evidence type="ECO:0000259" key="3">
    <source>
        <dbReference type="PROSITE" id="PS50887"/>
    </source>
</evidence>
<dbReference type="SMART" id="SM00086">
    <property type="entry name" value="PAC"/>
    <property type="match status" value="1"/>
</dbReference>
<dbReference type="InterPro" id="IPR000014">
    <property type="entry name" value="PAS"/>
</dbReference>
<dbReference type="Pfam" id="PF00990">
    <property type="entry name" value="GGDEF"/>
    <property type="match status" value="1"/>
</dbReference>
<dbReference type="NCBIfam" id="TIGR00254">
    <property type="entry name" value="GGDEF"/>
    <property type="match status" value="1"/>
</dbReference>
<dbReference type="PROSITE" id="PS50887">
    <property type="entry name" value="GGDEF"/>
    <property type="match status" value="1"/>
</dbReference>
<dbReference type="SMART" id="SM00091">
    <property type="entry name" value="PAS"/>
    <property type="match status" value="1"/>
</dbReference>
<dbReference type="PROSITE" id="PS50113">
    <property type="entry name" value="PAC"/>
    <property type="match status" value="1"/>
</dbReference>
<feature type="domain" description="PAS" evidence="1">
    <location>
        <begin position="8"/>
        <end position="84"/>
    </location>
</feature>
<dbReference type="OrthoDB" id="9814202at2"/>
<feature type="domain" description="GGDEF" evidence="3">
    <location>
        <begin position="171"/>
        <end position="302"/>
    </location>
</feature>
<dbReference type="Proteomes" id="UP000198346">
    <property type="component" value="Unassembled WGS sequence"/>
</dbReference>